<gene>
    <name evidence="1" type="ORF">C8D82_1666</name>
</gene>
<dbReference type="GeneID" id="78297496"/>
<organism evidence="1 2">
    <name type="scientific">Victivallis vadensis</name>
    <dbReference type="NCBI Taxonomy" id="172901"/>
    <lineage>
        <taxon>Bacteria</taxon>
        <taxon>Pseudomonadati</taxon>
        <taxon>Lentisphaerota</taxon>
        <taxon>Lentisphaeria</taxon>
        <taxon>Victivallales</taxon>
        <taxon>Victivallaceae</taxon>
        <taxon>Victivallis</taxon>
    </lineage>
</organism>
<accession>A0A2U1A9A3</accession>
<keyword evidence="2" id="KW-1185">Reference proteome</keyword>
<dbReference type="RefSeq" id="WP_133245320.1">
    <property type="nucleotide sequence ID" value="NZ_CABMMC010000169.1"/>
</dbReference>
<evidence type="ECO:0000313" key="1">
    <source>
        <dbReference type="EMBL" id="PVY30246.1"/>
    </source>
</evidence>
<name>A0A2U1A9A3_9BACT</name>
<protein>
    <submittedName>
        <fullName evidence="1">Uncharacterized protein</fullName>
    </submittedName>
</protein>
<reference evidence="1 2" key="1">
    <citation type="submission" date="2018-04" db="EMBL/GenBank/DDBJ databases">
        <title>Genomic Encyclopedia of Type Strains, Phase IV (KMG-IV): sequencing the most valuable type-strain genomes for metagenomic binning, comparative biology and taxonomic classification.</title>
        <authorList>
            <person name="Goeker M."/>
        </authorList>
    </citation>
    <scope>NUCLEOTIDE SEQUENCE [LARGE SCALE GENOMIC DNA]</scope>
    <source>
        <strain evidence="1 2">DSM 14823</strain>
    </source>
</reference>
<dbReference type="AlphaFoldDB" id="A0A2U1A9A3"/>
<proteinExistence type="predicted"/>
<comment type="caution">
    <text evidence="1">The sequence shown here is derived from an EMBL/GenBank/DDBJ whole genome shotgun (WGS) entry which is preliminary data.</text>
</comment>
<dbReference type="Proteomes" id="UP000245959">
    <property type="component" value="Unassembled WGS sequence"/>
</dbReference>
<evidence type="ECO:0000313" key="2">
    <source>
        <dbReference type="Proteomes" id="UP000245959"/>
    </source>
</evidence>
<sequence length="187" mass="21822">MKSFYVNKSLPLFVFAVIVMEMLCSCTKDVSLDPQYNYGFKYNHVYKTIDETILEKESDFRTLYFLSKINEAGKKDMDEYLSLENRMVALPKGTLFRVEQLIRSINPEHSTLFVKVRILNGHFKNIQATCFLNIDKYTDPIERDKSYKELRLIAEIPDPAVVIDLGEMPEYKDEKSIPEPEPITYTP</sequence>
<dbReference type="EMBL" id="QEKH01000066">
    <property type="protein sequence ID" value="PVY30246.1"/>
    <property type="molecule type" value="Genomic_DNA"/>
</dbReference>